<gene>
    <name evidence="2" type="ORF">HME9302_01341</name>
</gene>
<keyword evidence="3" id="KW-1185">Reference proteome</keyword>
<dbReference type="Proteomes" id="UP000253727">
    <property type="component" value="Unassembled WGS sequence"/>
</dbReference>
<evidence type="ECO:0000256" key="1">
    <source>
        <dbReference type="SAM" id="MobiDB-lite"/>
    </source>
</evidence>
<feature type="compositionally biased region" description="Basic and acidic residues" evidence="1">
    <location>
        <begin position="313"/>
        <end position="324"/>
    </location>
</feature>
<reference evidence="2 3" key="1">
    <citation type="submission" date="2018-04" db="EMBL/GenBank/DDBJ databases">
        <title>Altererythrobacter sp. HME9302 genome sequencing and assembly.</title>
        <authorList>
            <person name="Kang H."/>
            <person name="Kim H."/>
            <person name="Joh K."/>
        </authorList>
    </citation>
    <scope>NUCLEOTIDE SEQUENCE [LARGE SCALE GENOMIC DNA]</scope>
    <source>
        <strain evidence="2 3">HME9302</strain>
    </source>
</reference>
<sequence>MATLPPLPTPPAKPFSYSAPACHTAHPLPKAERPLMTRRTDPRTTRSIVPRGELPDFTPVPRKCHRHDGWTVERQHAFIEALADTGSVNAACKAVDMTTVGAYYLRRQPGAESFRKAWQTAIDLGVQKIEDVAMDRALNGVEVPVYSYGQLVGKRTVVNDRLLMFMLRNRAPERFAEGKPKALNAIGKMDQKRLKKKWRAEWEAQQRAAQEKLDSKDDDAILEDIAAKLKAQHTHWLAAMSPRTRAAWDAFKACEAEDEAAGYQWQHDPEHPFNIEGNAGENAGDANSEEDDETLSLPPPGWSKWQPPEPEEHDSVRRLKDDRW</sequence>
<comment type="caution">
    <text evidence="2">The sequence shown here is derived from an EMBL/GenBank/DDBJ whole genome shotgun (WGS) entry which is preliminary data.</text>
</comment>
<accession>A0A369Q6P1</accession>
<dbReference type="AlphaFoldDB" id="A0A369Q6P1"/>
<protein>
    <submittedName>
        <fullName evidence="2">Uncharacterized protein</fullName>
    </submittedName>
</protein>
<evidence type="ECO:0000313" key="3">
    <source>
        <dbReference type="Proteomes" id="UP000253727"/>
    </source>
</evidence>
<proteinExistence type="predicted"/>
<feature type="region of interest" description="Disordered" evidence="1">
    <location>
        <begin position="267"/>
        <end position="324"/>
    </location>
</feature>
<feature type="region of interest" description="Disordered" evidence="1">
    <location>
        <begin position="1"/>
        <end position="41"/>
    </location>
</feature>
<feature type="compositionally biased region" description="Basic and acidic residues" evidence="1">
    <location>
        <begin position="29"/>
        <end position="41"/>
    </location>
</feature>
<organism evidence="2 3">
    <name type="scientific">Alteripontixanthobacter maritimus</name>
    <dbReference type="NCBI Taxonomy" id="2161824"/>
    <lineage>
        <taxon>Bacteria</taxon>
        <taxon>Pseudomonadati</taxon>
        <taxon>Pseudomonadota</taxon>
        <taxon>Alphaproteobacteria</taxon>
        <taxon>Sphingomonadales</taxon>
        <taxon>Erythrobacteraceae</taxon>
        <taxon>Alteripontixanthobacter</taxon>
    </lineage>
</organism>
<name>A0A369Q6P1_9SPHN</name>
<dbReference type="EMBL" id="QBKA01000002">
    <property type="protein sequence ID" value="RDC60142.1"/>
    <property type="molecule type" value="Genomic_DNA"/>
</dbReference>
<feature type="compositionally biased region" description="Pro residues" evidence="1">
    <location>
        <begin position="1"/>
        <end position="13"/>
    </location>
</feature>
<evidence type="ECO:0000313" key="2">
    <source>
        <dbReference type="EMBL" id="RDC60142.1"/>
    </source>
</evidence>